<sequence>MHPRGPRTAGGVSAHAFARRRLHPALPPSHHLHPAATSSHTRSKRVGGSPNHTHAPTKAQDGGWCERAHVCAAAASSRTPPSHHLHPAATGPTRVQNAWGIPHTAPTHPRRSRPAGGASTRAFARRRLPPALPPSHHLHPAATGPTHVQNAWGIPHTAPTHPRRSRMAGGVSARAFARRRLPPALPPSRHLHPAATGPDARSKRVGGLPNRTHAPTKAQDGG</sequence>
<feature type="region of interest" description="Disordered" evidence="1">
    <location>
        <begin position="76"/>
        <end position="222"/>
    </location>
</feature>
<proteinExistence type="predicted"/>
<organism evidence="2 3">
    <name type="scientific">Athelia psychrophila</name>
    <dbReference type="NCBI Taxonomy" id="1759441"/>
    <lineage>
        <taxon>Eukaryota</taxon>
        <taxon>Fungi</taxon>
        <taxon>Dikarya</taxon>
        <taxon>Basidiomycota</taxon>
        <taxon>Agaricomycotina</taxon>
        <taxon>Agaricomycetes</taxon>
        <taxon>Agaricomycetidae</taxon>
        <taxon>Atheliales</taxon>
        <taxon>Atheliaceae</taxon>
        <taxon>Athelia</taxon>
    </lineage>
</organism>
<dbReference type="Proteomes" id="UP000076532">
    <property type="component" value="Unassembled WGS sequence"/>
</dbReference>
<feature type="region of interest" description="Disordered" evidence="1">
    <location>
        <begin position="25"/>
        <end position="62"/>
    </location>
</feature>
<evidence type="ECO:0000313" key="2">
    <source>
        <dbReference type="EMBL" id="KZP09786.1"/>
    </source>
</evidence>
<keyword evidence="3" id="KW-1185">Reference proteome</keyword>
<reference evidence="2 3" key="1">
    <citation type="journal article" date="2016" name="Mol. Biol. Evol.">
        <title>Comparative Genomics of Early-Diverging Mushroom-Forming Fungi Provides Insights into the Origins of Lignocellulose Decay Capabilities.</title>
        <authorList>
            <person name="Nagy L.G."/>
            <person name="Riley R."/>
            <person name="Tritt A."/>
            <person name="Adam C."/>
            <person name="Daum C."/>
            <person name="Floudas D."/>
            <person name="Sun H."/>
            <person name="Yadav J.S."/>
            <person name="Pangilinan J."/>
            <person name="Larsson K.H."/>
            <person name="Matsuura K."/>
            <person name="Barry K."/>
            <person name="Labutti K."/>
            <person name="Kuo R."/>
            <person name="Ohm R.A."/>
            <person name="Bhattacharya S.S."/>
            <person name="Shirouzu T."/>
            <person name="Yoshinaga Y."/>
            <person name="Martin F.M."/>
            <person name="Grigoriev I.V."/>
            <person name="Hibbett D.S."/>
        </authorList>
    </citation>
    <scope>NUCLEOTIDE SEQUENCE [LARGE SCALE GENOMIC DNA]</scope>
    <source>
        <strain evidence="2 3">CBS 109695</strain>
    </source>
</reference>
<dbReference type="EMBL" id="KV417692">
    <property type="protein sequence ID" value="KZP09786.1"/>
    <property type="molecule type" value="Genomic_DNA"/>
</dbReference>
<evidence type="ECO:0000256" key="1">
    <source>
        <dbReference type="SAM" id="MobiDB-lite"/>
    </source>
</evidence>
<accession>A0A165YPS9</accession>
<name>A0A165YPS9_9AGAM</name>
<dbReference type="AlphaFoldDB" id="A0A165YPS9"/>
<gene>
    <name evidence="2" type="ORF">FIBSPDRAFT_230135</name>
</gene>
<evidence type="ECO:0000313" key="3">
    <source>
        <dbReference type="Proteomes" id="UP000076532"/>
    </source>
</evidence>
<protein>
    <submittedName>
        <fullName evidence="2">Uncharacterized protein</fullName>
    </submittedName>
</protein>